<dbReference type="EMBL" id="JACVVK020000425">
    <property type="protein sequence ID" value="KAK7474791.1"/>
    <property type="molecule type" value="Genomic_DNA"/>
</dbReference>
<sequence>MNHVRVRRSWHGMDTTPHRFSSCMPIGQWNRALEIPGMKKRISCFCRLMSRNQTDRINALLLLLVVLFSRNSSICLGLSGRLSLQVSRAQDPATAVLKEPLPE</sequence>
<dbReference type="AlphaFoldDB" id="A0ABD0JIQ9"/>
<gene>
    <name evidence="1" type="ORF">BaRGS_00033972</name>
</gene>
<comment type="caution">
    <text evidence="1">The sequence shown here is derived from an EMBL/GenBank/DDBJ whole genome shotgun (WGS) entry which is preliminary data.</text>
</comment>
<proteinExistence type="predicted"/>
<evidence type="ECO:0000313" key="1">
    <source>
        <dbReference type="EMBL" id="KAK7474791.1"/>
    </source>
</evidence>
<keyword evidence="2" id="KW-1185">Reference proteome</keyword>
<evidence type="ECO:0000313" key="2">
    <source>
        <dbReference type="Proteomes" id="UP001519460"/>
    </source>
</evidence>
<organism evidence="1 2">
    <name type="scientific">Batillaria attramentaria</name>
    <dbReference type="NCBI Taxonomy" id="370345"/>
    <lineage>
        <taxon>Eukaryota</taxon>
        <taxon>Metazoa</taxon>
        <taxon>Spiralia</taxon>
        <taxon>Lophotrochozoa</taxon>
        <taxon>Mollusca</taxon>
        <taxon>Gastropoda</taxon>
        <taxon>Caenogastropoda</taxon>
        <taxon>Sorbeoconcha</taxon>
        <taxon>Cerithioidea</taxon>
        <taxon>Batillariidae</taxon>
        <taxon>Batillaria</taxon>
    </lineage>
</organism>
<reference evidence="1 2" key="1">
    <citation type="journal article" date="2023" name="Sci. Data">
        <title>Genome assembly of the Korean intertidal mud-creeper Batillaria attramentaria.</title>
        <authorList>
            <person name="Patra A.K."/>
            <person name="Ho P.T."/>
            <person name="Jun S."/>
            <person name="Lee S.J."/>
            <person name="Kim Y."/>
            <person name="Won Y.J."/>
        </authorList>
    </citation>
    <scope>NUCLEOTIDE SEQUENCE [LARGE SCALE GENOMIC DNA]</scope>
    <source>
        <strain evidence="1">Wonlab-2016</strain>
    </source>
</reference>
<protein>
    <submittedName>
        <fullName evidence="1">Uncharacterized protein</fullName>
    </submittedName>
</protein>
<dbReference type="Proteomes" id="UP001519460">
    <property type="component" value="Unassembled WGS sequence"/>
</dbReference>
<accession>A0ABD0JIQ9</accession>
<name>A0ABD0JIQ9_9CAEN</name>